<gene>
    <name evidence="1" type="ORF">TK0001_5582</name>
</gene>
<organism evidence="1 2">
    <name type="scientific">Methylorubrum extorquens</name>
    <name type="common">Methylobacterium dichloromethanicum</name>
    <name type="synonym">Methylobacterium extorquens</name>
    <dbReference type="NCBI Taxonomy" id="408"/>
    <lineage>
        <taxon>Bacteria</taxon>
        <taxon>Pseudomonadati</taxon>
        <taxon>Pseudomonadota</taxon>
        <taxon>Alphaproteobacteria</taxon>
        <taxon>Hyphomicrobiales</taxon>
        <taxon>Methylobacteriaceae</taxon>
        <taxon>Methylorubrum</taxon>
    </lineage>
</organism>
<sequence length="56" mass="6011">MTVVGFGDQRRGGLFQIPAVTATSIFDPAQGVLALKIRGRPLSGCSNISRHVRDRS</sequence>
<dbReference type="EMBL" id="LT962688">
    <property type="protein sequence ID" value="SOR32148.1"/>
    <property type="molecule type" value="Genomic_DNA"/>
</dbReference>
<reference evidence="2" key="1">
    <citation type="submission" date="2017-10" db="EMBL/GenBank/DDBJ databases">
        <authorList>
            <person name="Regsiter A."/>
            <person name="William W."/>
        </authorList>
    </citation>
    <scope>NUCLEOTIDE SEQUENCE [LARGE SCALE GENOMIC DNA]</scope>
</reference>
<evidence type="ECO:0000313" key="1">
    <source>
        <dbReference type="EMBL" id="SOR32148.1"/>
    </source>
</evidence>
<dbReference type="AlphaFoldDB" id="A0A2N9AXY0"/>
<proteinExistence type="predicted"/>
<dbReference type="Proteomes" id="UP000233769">
    <property type="component" value="Chromosome tk0001"/>
</dbReference>
<accession>A0A2N9AXY0</accession>
<evidence type="ECO:0000313" key="2">
    <source>
        <dbReference type="Proteomes" id="UP000233769"/>
    </source>
</evidence>
<protein>
    <submittedName>
        <fullName evidence="1">Uncharacterized protein</fullName>
    </submittedName>
</protein>
<name>A0A2N9AXY0_METEX</name>